<dbReference type="Proteomes" id="UP000035720">
    <property type="component" value="Unassembled WGS sequence"/>
</dbReference>
<evidence type="ECO:0000313" key="6">
    <source>
        <dbReference type="EMBL" id="CCI53359.1"/>
    </source>
</evidence>
<feature type="chain" id="PRO_5001720994" evidence="5">
    <location>
        <begin position="30"/>
        <end position="312"/>
    </location>
</feature>
<protein>
    <submittedName>
        <fullName evidence="6">Periplasmic solute binding protein</fullName>
    </submittedName>
</protein>
<name>A0A077M9P9_9MICO</name>
<dbReference type="STRING" id="1193518.BN13_380010"/>
<proteinExistence type="inferred from homology"/>
<dbReference type="PROSITE" id="PS51257">
    <property type="entry name" value="PROKAR_LIPOPROTEIN"/>
    <property type="match status" value="1"/>
</dbReference>
<dbReference type="Pfam" id="PF01297">
    <property type="entry name" value="ZnuA"/>
    <property type="match status" value="1"/>
</dbReference>
<keyword evidence="2" id="KW-0813">Transport</keyword>
<dbReference type="EMBL" id="CAJC01000148">
    <property type="protein sequence ID" value="CCI53359.1"/>
    <property type="molecule type" value="Genomic_DNA"/>
</dbReference>
<comment type="caution">
    <text evidence="6">The sequence shown here is derived from an EMBL/GenBank/DDBJ whole genome shotgun (WGS) entry which is preliminary data.</text>
</comment>
<dbReference type="InterPro" id="IPR006127">
    <property type="entry name" value="ZnuA-like"/>
</dbReference>
<dbReference type="PANTHER" id="PTHR42953:SF3">
    <property type="entry name" value="HIGH-AFFINITY ZINC UPTAKE SYSTEM PROTEIN ZNUA"/>
    <property type="match status" value="1"/>
</dbReference>
<dbReference type="OrthoDB" id="9810636at2"/>
<evidence type="ECO:0000256" key="3">
    <source>
        <dbReference type="ARBA" id="ARBA00022729"/>
    </source>
</evidence>
<accession>A0A077M9P9</accession>
<organism evidence="6 7">
    <name type="scientific">Nostocoides jenkinsii Ben 74</name>
    <dbReference type="NCBI Taxonomy" id="1193518"/>
    <lineage>
        <taxon>Bacteria</taxon>
        <taxon>Bacillati</taxon>
        <taxon>Actinomycetota</taxon>
        <taxon>Actinomycetes</taxon>
        <taxon>Micrococcales</taxon>
        <taxon>Intrasporangiaceae</taxon>
        <taxon>Nostocoides</taxon>
    </lineage>
</organism>
<sequence length="312" mass="32249">MWSRALTAVGMAVLLLTGCATTPSPTTGAQPVRVVAGAYPFAFLAGTVGGDRVSVETLARPGAEPHDLELTARQVIHLAKADLVITLPGFQPAVDQGIVAAAPRAVLDLSGATGVTVGSHAEHSPSEGHADENSHEEGAADPAHDPHFWLDPSSMAAASDAVAAALTTADPEGAATYAANRDRLDARLSELRTEYRAGLAHCGSRDLVTSHAAYAHLASFTGLEPHPLALDPEADPSAATLATIATLVRDHGVRTIYTEPLSSPKAAQVIARETGVRTASLDPIEGLLDPATDYLTIMSANLVALRQGQECS</sequence>
<keyword evidence="3 5" id="KW-0732">Signal</keyword>
<dbReference type="AlphaFoldDB" id="A0A077M9P9"/>
<evidence type="ECO:0000256" key="2">
    <source>
        <dbReference type="ARBA" id="ARBA00022448"/>
    </source>
</evidence>
<reference evidence="6 7" key="1">
    <citation type="journal article" date="2013" name="ISME J.">
        <title>A metabolic model for members of the genus Tetrasphaera involved in enhanced biological phosphorus removal.</title>
        <authorList>
            <person name="Kristiansen R."/>
            <person name="Nguyen H.T.T."/>
            <person name="Saunders A.M."/>
            <person name="Nielsen J.L."/>
            <person name="Wimmer R."/>
            <person name="Le V.Q."/>
            <person name="McIlroy S.J."/>
            <person name="Petrovski S."/>
            <person name="Seviour R.J."/>
            <person name="Calteau A."/>
            <person name="Nielsen K.L."/>
            <person name="Nielsen P.H."/>
        </authorList>
    </citation>
    <scope>NUCLEOTIDE SEQUENCE [LARGE SCALE GENOMIC DNA]</scope>
    <source>
        <strain evidence="6 7">Ben 74</strain>
    </source>
</reference>
<evidence type="ECO:0000256" key="5">
    <source>
        <dbReference type="SAM" id="SignalP"/>
    </source>
</evidence>
<dbReference type="PANTHER" id="PTHR42953">
    <property type="entry name" value="HIGH-AFFINITY ZINC UPTAKE SYSTEM PROTEIN ZNUA-RELATED"/>
    <property type="match status" value="1"/>
</dbReference>
<evidence type="ECO:0000256" key="1">
    <source>
        <dbReference type="ARBA" id="ARBA00011028"/>
    </source>
</evidence>
<dbReference type="InterPro" id="IPR050492">
    <property type="entry name" value="Bact_metal-bind_prot9"/>
</dbReference>
<dbReference type="SUPFAM" id="SSF53807">
    <property type="entry name" value="Helical backbone' metal receptor"/>
    <property type="match status" value="1"/>
</dbReference>
<feature type="region of interest" description="Disordered" evidence="4">
    <location>
        <begin position="116"/>
        <end position="151"/>
    </location>
</feature>
<evidence type="ECO:0000313" key="7">
    <source>
        <dbReference type="Proteomes" id="UP000035720"/>
    </source>
</evidence>
<dbReference type="GO" id="GO:0046872">
    <property type="term" value="F:metal ion binding"/>
    <property type="evidence" value="ECO:0007669"/>
    <property type="project" value="InterPro"/>
</dbReference>
<evidence type="ECO:0000256" key="4">
    <source>
        <dbReference type="SAM" id="MobiDB-lite"/>
    </source>
</evidence>
<dbReference type="RefSeq" id="WP_048545627.1">
    <property type="nucleotide sequence ID" value="NZ_HF571038.1"/>
</dbReference>
<feature type="compositionally biased region" description="Basic and acidic residues" evidence="4">
    <location>
        <begin position="120"/>
        <end position="148"/>
    </location>
</feature>
<dbReference type="GO" id="GO:0030001">
    <property type="term" value="P:metal ion transport"/>
    <property type="evidence" value="ECO:0007669"/>
    <property type="project" value="InterPro"/>
</dbReference>
<gene>
    <name evidence="6" type="ORF">BN13_380010</name>
</gene>
<comment type="similarity">
    <text evidence="1">Belongs to the bacterial solute-binding protein 9 family.</text>
</comment>
<dbReference type="Gene3D" id="3.40.50.1980">
    <property type="entry name" value="Nitrogenase molybdenum iron protein domain"/>
    <property type="match status" value="2"/>
</dbReference>
<feature type="signal peptide" evidence="5">
    <location>
        <begin position="1"/>
        <end position="29"/>
    </location>
</feature>
<keyword evidence="7" id="KW-1185">Reference proteome</keyword>